<protein>
    <recommendedName>
        <fullName evidence="2">GRF-like zinc ribbon domain-containing protein</fullName>
    </recommendedName>
</protein>
<organism evidence="3 4">
    <name type="scientific">Claviceps africana</name>
    <dbReference type="NCBI Taxonomy" id="83212"/>
    <lineage>
        <taxon>Eukaryota</taxon>
        <taxon>Fungi</taxon>
        <taxon>Dikarya</taxon>
        <taxon>Ascomycota</taxon>
        <taxon>Pezizomycotina</taxon>
        <taxon>Sordariomycetes</taxon>
        <taxon>Hypocreomycetidae</taxon>
        <taxon>Hypocreales</taxon>
        <taxon>Clavicipitaceae</taxon>
        <taxon>Claviceps</taxon>
    </lineage>
</organism>
<dbReference type="AlphaFoldDB" id="A0A8K0NH90"/>
<accession>A0A8K0NH90</accession>
<evidence type="ECO:0000313" key="4">
    <source>
        <dbReference type="Proteomes" id="UP000811619"/>
    </source>
</evidence>
<evidence type="ECO:0000259" key="2">
    <source>
        <dbReference type="Pfam" id="PF23549"/>
    </source>
</evidence>
<evidence type="ECO:0000313" key="3">
    <source>
        <dbReference type="EMBL" id="KAG5921820.1"/>
    </source>
</evidence>
<reference evidence="3" key="1">
    <citation type="journal article" date="2020" name="bioRxiv">
        <title>Whole genome comparisons of ergot fungi reveals the divergence and evolution of species within the genus Claviceps are the result of varying mechanisms driving genome evolution and host range expansion.</title>
        <authorList>
            <person name="Wyka S.A."/>
            <person name="Mondo S.J."/>
            <person name="Liu M."/>
            <person name="Dettman J."/>
            <person name="Nalam V."/>
            <person name="Broders K.D."/>
        </authorList>
    </citation>
    <scope>NUCLEOTIDE SEQUENCE</scope>
    <source>
        <strain evidence="3">CCC 489</strain>
    </source>
</reference>
<feature type="domain" description="GRF-like zinc ribbon" evidence="2">
    <location>
        <begin position="31"/>
        <end position="74"/>
    </location>
</feature>
<comment type="caution">
    <text evidence="3">The sequence shown here is derived from an EMBL/GenBank/DDBJ whole genome shotgun (WGS) entry which is preliminary data.</text>
</comment>
<feature type="region of interest" description="Disordered" evidence="1">
    <location>
        <begin position="1"/>
        <end position="26"/>
    </location>
</feature>
<evidence type="ECO:0000256" key="1">
    <source>
        <dbReference type="SAM" id="MobiDB-lite"/>
    </source>
</evidence>
<keyword evidence="4" id="KW-1185">Reference proteome</keyword>
<dbReference type="OrthoDB" id="4469945at2759"/>
<dbReference type="Pfam" id="PF23549">
    <property type="entry name" value="Zn_ribbon_GRF_2"/>
    <property type="match status" value="1"/>
</dbReference>
<sequence length="142" mass="15675">MQGSKMEGKATAAPKDEIQGLKAPKMGPNTPVCLKCDKPTVRRITRQSNRNGNAGRPYYICIPCNKFSCFTDDRGKDPGNPPCDCGVPSRRQVACREKGRKVHFVCMSGKCDFYRTCFDAEGDVVAVETDALLDLLKRLSII</sequence>
<dbReference type="Proteomes" id="UP000811619">
    <property type="component" value="Unassembled WGS sequence"/>
</dbReference>
<proteinExistence type="predicted"/>
<dbReference type="EMBL" id="SRPY01000543">
    <property type="protein sequence ID" value="KAG5921820.1"/>
    <property type="molecule type" value="Genomic_DNA"/>
</dbReference>
<dbReference type="InterPro" id="IPR056444">
    <property type="entry name" value="Zn_ribbon_GRF_2"/>
</dbReference>
<name>A0A8K0NH90_9HYPO</name>
<gene>
    <name evidence="3" type="ORF">E4U42_005691</name>
</gene>